<evidence type="ECO:0000313" key="15">
    <source>
        <dbReference type="Proteomes" id="UP001214576"/>
    </source>
</evidence>
<dbReference type="GO" id="GO:0043015">
    <property type="term" value="F:gamma-tubulin binding"/>
    <property type="evidence" value="ECO:0007669"/>
    <property type="project" value="TreeGrafter"/>
</dbReference>
<evidence type="ECO:0000256" key="10">
    <source>
        <dbReference type="SAM" id="MobiDB-lite"/>
    </source>
</evidence>
<feature type="signal peptide" evidence="11">
    <location>
        <begin position="1"/>
        <end position="16"/>
    </location>
</feature>
<dbReference type="GO" id="GO:0035371">
    <property type="term" value="C:microtubule plus-end"/>
    <property type="evidence" value="ECO:0007669"/>
    <property type="project" value="TreeGrafter"/>
</dbReference>
<evidence type="ECO:0000256" key="8">
    <source>
        <dbReference type="ARBA" id="ARBA00023212"/>
    </source>
</evidence>
<feature type="coiled-coil region" evidence="9">
    <location>
        <begin position="1432"/>
        <end position="1480"/>
    </location>
</feature>
<evidence type="ECO:0000256" key="6">
    <source>
        <dbReference type="ARBA" id="ARBA00022860"/>
    </source>
</evidence>
<dbReference type="GO" id="GO:0005794">
    <property type="term" value="C:Golgi apparatus"/>
    <property type="evidence" value="ECO:0007669"/>
    <property type="project" value="UniProtKB-SubCell"/>
</dbReference>
<dbReference type="GO" id="GO:0008017">
    <property type="term" value="F:microtubule binding"/>
    <property type="evidence" value="ECO:0007669"/>
    <property type="project" value="TreeGrafter"/>
</dbReference>
<feature type="compositionally biased region" description="Basic and acidic residues" evidence="10">
    <location>
        <begin position="271"/>
        <end position="280"/>
    </location>
</feature>
<keyword evidence="7" id="KW-0333">Golgi apparatus</keyword>
<feature type="region of interest" description="Disordered" evidence="10">
    <location>
        <begin position="858"/>
        <end position="900"/>
    </location>
</feature>
<evidence type="ECO:0000256" key="1">
    <source>
        <dbReference type="ARBA" id="ARBA00004267"/>
    </source>
</evidence>
<dbReference type="GO" id="GO:0001578">
    <property type="term" value="P:microtubule bundle formation"/>
    <property type="evidence" value="ECO:0007669"/>
    <property type="project" value="TreeGrafter"/>
</dbReference>
<accession>A0AAD4UAS6</accession>
<dbReference type="GO" id="GO:0007099">
    <property type="term" value="P:centriole replication"/>
    <property type="evidence" value="ECO:0007669"/>
    <property type="project" value="TreeGrafter"/>
</dbReference>
<name>A0AAD4UAS6_OVIAM</name>
<reference evidence="14" key="1">
    <citation type="submission" date="2022-03" db="EMBL/GenBank/DDBJ databases">
        <title>Genomic analyses of argali, domestic sheep and their hybrids provide insights into chromosomal evolution, heterosis and genetic basis of agronomic traits.</title>
        <authorList>
            <person name="Li M."/>
        </authorList>
    </citation>
    <scope>NUCLEOTIDE SEQUENCE</scope>
    <source>
        <strain evidence="14">CAU-MHL-2022a</strain>
        <tissue evidence="14">Skin</tissue>
    </source>
</reference>
<dbReference type="InterPro" id="IPR042791">
    <property type="entry name" value="CDK5RAP2"/>
</dbReference>
<dbReference type="GO" id="GO:0090266">
    <property type="term" value="P:regulation of mitotic cell cycle spindle assembly checkpoint"/>
    <property type="evidence" value="ECO:0007669"/>
    <property type="project" value="TreeGrafter"/>
</dbReference>
<dbReference type="PANTHER" id="PTHR46930">
    <property type="entry name" value="CDK5 REGULATORY SUBUNIT-ASSOCIATED PROTEIN 2"/>
    <property type="match status" value="1"/>
</dbReference>
<comment type="caution">
    <text evidence="14">The sequence shown here is derived from an EMBL/GenBank/DDBJ whole genome shotgun (WGS) entry which is preliminary data.</text>
</comment>
<feature type="compositionally biased region" description="Basic and acidic residues" evidence="10">
    <location>
        <begin position="881"/>
        <end position="894"/>
    </location>
</feature>
<keyword evidence="4" id="KW-0963">Cytoplasm</keyword>
<evidence type="ECO:0000259" key="12">
    <source>
        <dbReference type="Pfam" id="PF07989"/>
    </source>
</evidence>
<feature type="coiled-coil region" evidence="9">
    <location>
        <begin position="1350"/>
        <end position="1384"/>
    </location>
</feature>
<protein>
    <recommendedName>
        <fullName evidence="3">CDK5 regulatory subunit-associated protein 2</fullName>
    </recommendedName>
</protein>
<evidence type="ECO:0000256" key="11">
    <source>
        <dbReference type="SAM" id="SignalP"/>
    </source>
</evidence>
<dbReference type="InterPro" id="IPR012943">
    <property type="entry name" value="Cnn_1N"/>
</dbReference>
<dbReference type="GO" id="GO:0097431">
    <property type="term" value="C:mitotic spindle pole"/>
    <property type="evidence" value="ECO:0007669"/>
    <property type="project" value="TreeGrafter"/>
</dbReference>
<feature type="compositionally biased region" description="Acidic residues" evidence="10">
    <location>
        <begin position="704"/>
        <end position="714"/>
    </location>
</feature>
<dbReference type="InterPro" id="IPR056273">
    <property type="entry name" value="CDK5RAP2_MYOME_CC"/>
</dbReference>
<evidence type="ECO:0000256" key="9">
    <source>
        <dbReference type="SAM" id="Coils"/>
    </source>
</evidence>
<feature type="region of interest" description="Disordered" evidence="10">
    <location>
        <begin position="261"/>
        <end position="280"/>
    </location>
</feature>
<dbReference type="EMBL" id="JAKZEL010000007">
    <property type="protein sequence ID" value="KAI4542586.1"/>
    <property type="molecule type" value="Genomic_DNA"/>
</dbReference>
<dbReference type="GO" id="GO:0007059">
    <property type="term" value="P:chromosome segregation"/>
    <property type="evidence" value="ECO:0007669"/>
    <property type="project" value="TreeGrafter"/>
</dbReference>
<feature type="coiled-coil region" evidence="9">
    <location>
        <begin position="387"/>
        <end position="478"/>
    </location>
</feature>
<feature type="coiled-coil region" evidence="9">
    <location>
        <begin position="961"/>
        <end position="995"/>
    </location>
</feature>
<dbReference type="Proteomes" id="UP001214576">
    <property type="component" value="Unassembled WGS sequence"/>
</dbReference>
<feature type="coiled-coil region" evidence="9">
    <location>
        <begin position="53"/>
        <end position="123"/>
    </location>
</feature>
<dbReference type="GO" id="GO:0005516">
    <property type="term" value="F:calmodulin binding"/>
    <property type="evidence" value="ECO:0007669"/>
    <property type="project" value="UniProtKB-KW"/>
</dbReference>
<dbReference type="GO" id="GO:0046600">
    <property type="term" value="P:negative regulation of centriole replication"/>
    <property type="evidence" value="ECO:0007669"/>
    <property type="project" value="TreeGrafter"/>
</dbReference>
<feature type="region of interest" description="Disordered" evidence="10">
    <location>
        <begin position="1278"/>
        <end position="1314"/>
    </location>
</feature>
<dbReference type="GO" id="GO:0000132">
    <property type="term" value="P:establishment of mitotic spindle orientation"/>
    <property type="evidence" value="ECO:0007669"/>
    <property type="project" value="TreeGrafter"/>
</dbReference>
<organism evidence="14 15">
    <name type="scientific">Ovis ammon polii</name>
    <dbReference type="NCBI Taxonomy" id="230172"/>
    <lineage>
        <taxon>Eukaryota</taxon>
        <taxon>Metazoa</taxon>
        <taxon>Chordata</taxon>
        <taxon>Craniata</taxon>
        <taxon>Vertebrata</taxon>
        <taxon>Euteleostomi</taxon>
        <taxon>Mammalia</taxon>
        <taxon>Eutheria</taxon>
        <taxon>Laurasiatheria</taxon>
        <taxon>Artiodactyla</taxon>
        <taxon>Ruminantia</taxon>
        <taxon>Pecora</taxon>
        <taxon>Bovidae</taxon>
        <taxon>Caprinae</taxon>
        <taxon>Ovis</taxon>
    </lineage>
</organism>
<evidence type="ECO:0000256" key="5">
    <source>
        <dbReference type="ARBA" id="ARBA00022553"/>
    </source>
</evidence>
<dbReference type="Pfam" id="PF07989">
    <property type="entry name" value="Cnn_1N"/>
    <property type="match status" value="1"/>
</dbReference>
<keyword evidence="11" id="KW-0732">Signal</keyword>
<keyword evidence="6" id="KW-0112">Calmodulin-binding</keyword>
<evidence type="ECO:0000256" key="4">
    <source>
        <dbReference type="ARBA" id="ARBA00022490"/>
    </source>
</evidence>
<feature type="region of interest" description="Disordered" evidence="10">
    <location>
        <begin position="996"/>
        <end position="1038"/>
    </location>
</feature>
<comment type="subcellular location">
    <subcellularLocation>
        <location evidence="1">Cytoplasm</location>
        <location evidence="1">Cytoskeleton</location>
        <location evidence="1">Microtubule organizing center</location>
    </subcellularLocation>
    <subcellularLocation>
        <location evidence="2">Golgi apparatus</location>
    </subcellularLocation>
</comment>
<evidence type="ECO:0000256" key="2">
    <source>
        <dbReference type="ARBA" id="ARBA00004555"/>
    </source>
</evidence>
<feature type="region of interest" description="Disordered" evidence="10">
    <location>
        <begin position="20"/>
        <end position="48"/>
    </location>
</feature>
<proteinExistence type="predicted"/>
<sequence>MVIPLLLHVFSPSGLALSVPDDPEGVSPDPGSGNGVLPNVSEEKVSPTRARNMKDFENQITELKKENFNLKLRIYFLEESLQRERGGRSERACKTNIELKVEVESLKRELQERERLLIQASKAVESLAGGGGAEVQRVKEDAQKKVRQVEDVLTKRIHLLEEDVKAAQAELEKAFAGTESEKALRLSLESKLSEMKKMREGSLEMAAVLEGKDRLIEELKLSLKSKDALIQCLKEEKSQMASPDETVSSGELQGLSAALRGDGEGEAEAAQMEREKERNRFEERIQALREDLREKEREIATEKKNSLKRDKAIQGLTMALKVKEKEIEELNSEIEVLSAAFAKAREAPQEAQTQKFQGSEDYEAALLEKAALLAELRSENLSKSTENHRLRRSIKKVTQELSNLQQERERLEKALEAAHQERSKGDHTLHDLRNEVEKLRSEVSEREKAVENCYKSLLSESNKKLQSQEQVIRSLRESAAQKDLLLQKFTERDLEAEQRSCASGTAEDPEFRSEGAVAEECSSQSPGGKGGFSEEKQQLSYEELIQVVKKERDIYAHLVKSLQDSDSVSALQAELSSVFALRKRLEWDVLSYQHLRKALEEQISEIRRREEETFSFYSDQTSYLSICLEEHNRLQVEHFSQEELKKKVGDLIQLVKELYADNQHLKKTIFDLSCVGFPGDNKPESVDQTELLASKEDADSTGAGEEDEDGLLSDECLEQSRKTVEDSSKGGCKNGYLRHADSSILDYGGAHTSGGPGDQGLEEGELVSLLAPLFSEKAVRFLESRPNLLKALCERLLEQMCLTEQEATEGHLGAKTEKMLRQAAVQLRGRSEFGHFIQASSSPVPPDELQWPRGVQLAQGAEASKAEQKDASVQTSAVEGDTLRSGHEGPREAWEEQPADTVFSAGRRLEEPCRMLGRQATAPAFPRRTEKDAKKSRLPVLIKPSRSLGSVCRLPASQEAVAHLQAQVLKLQGELKELKIRNKQLHQKLILAEAMTEGRPAPEEALPKGSEVYQPDDPAILPPGDEDPSEDFPATHLSSNSQFSTKISVVGTDPLESTDTSNDKENLERKICDLETELEGYRSFILQLQRHSRFSEAVITVLCGTEGAQDGLSKSKGSADEEEMTFSSLRQVRFVKHMKILHPLAPKMMDGGRPESLGQQLVGQECELQQEQNLNVELFGGIHNLQNKIRDLSSSRYDSLVQAQARELSLQRQQIKDSHSICVVYRQHVNTMIKAFEELLQASDVDQCVAEGFQEQLHQCAALLEQLETLFLKGDSAEAEKKTQREARERTEEDSFTHQHALPESPAPSACRAASDCGLSEKSCSSEDQKQDSEAEKASGLANNFSQDLLMEHIQEIRSLRKRLEESIKTNEKLRKQLERQGAERDQGSSNVLAYGPEVHNSLTSEVRFLRKQNQALNTMLAKGSRDKQKENEKLREALSRKAASLEHLQQELAAVQAEKERLQTEADGKESQNQRLLQEACHGRWALSRLQEESALRQQLLLQSDKLLRALRAELKVYETLDQEQRRPQEAGVEASREGWRGQDLLGHLHGLLAEVQALQVLLEKSIKTNMTLQSWLEERLVQDGEKAREAALELALQALSAPEQPLPLDEPASEMPPLSGNDMDTLSCDSGSSVVSTSCMSSLVPSHHLWMSKSGRHVLGLAEDYDALCEQIGQGQTLLTEMDLQIREAPGPISQELVTKGPHEAPPSSFVTGVTTARRMLDEAARLLACFWKVSPPTNGQCTLHCEQTGELKAEISKLHKKLFEQEKKLQSTLKLLQLSKNQEKVIFDQLVVTHKVLRKARGNLEAVYHRVDGLVGGEGLSEVFRFLASTSTFQGNRLSPPILCLSLMKQIRIFASEYSTGPCSSERPASGAKIYAAENQLCGPEGTGVPTCKVSGRERCSSGRKMELAQDRENISLPRLPEGEHRLWLVRNLEISSLDSLQPHMTKAFKCFCAALLWHVLRDSSGRSCPAVGDVQDLTDSFTLVVCVEGQCLLKASPCLSTERANSIPMDVSGAESTSSWPQAGQMLLGSSGLLEYQDKRDPWDWAERCVPDPAEMGPLS</sequence>
<evidence type="ECO:0000256" key="3">
    <source>
        <dbReference type="ARBA" id="ARBA00020479"/>
    </source>
</evidence>
<feature type="region of interest" description="Disordered" evidence="10">
    <location>
        <begin position="693"/>
        <end position="714"/>
    </location>
</feature>
<dbReference type="Pfam" id="PF23246">
    <property type="entry name" value="CC_CDK5RAP2"/>
    <property type="match status" value="1"/>
</dbReference>
<dbReference type="PANTHER" id="PTHR46930:SF1">
    <property type="entry name" value="CDK5 REGULATORY SUBUNIT-ASSOCIATED PROTEIN 2"/>
    <property type="match status" value="1"/>
</dbReference>
<evidence type="ECO:0000256" key="7">
    <source>
        <dbReference type="ARBA" id="ARBA00023034"/>
    </source>
</evidence>
<feature type="chain" id="PRO_5041979487" description="CDK5 regulatory subunit-associated protein 2" evidence="11">
    <location>
        <begin position="17"/>
        <end position="2064"/>
    </location>
</feature>
<keyword evidence="9" id="KW-0175">Coiled coil</keyword>
<gene>
    <name evidence="14" type="ORF">MG293_007965</name>
</gene>
<keyword evidence="15" id="KW-1185">Reference proteome</keyword>
<evidence type="ECO:0000259" key="13">
    <source>
        <dbReference type="Pfam" id="PF23246"/>
    </source>
</evidence>
<dbReference type="GO" id="GO:0000242">
    <property type="term" value="C:pericentriolar material"/>
    <property type="evidence" value="ECO:0007669"/>
    <property type="project" value="TreeGrafter"/>
</dbReference>
<evidence type="ECO:0000313" key="14">
    <source>
        <dbReference type="EMBL" id="KAI4542586.1"/>
    </source>
</evidence>
<feature type="domain" description="CDK5 regulatory subunit-associated protein 2/Myomegalin coiled coil" evidence="13">
    <location>
        <begin position="536"/>
        <end position="603"/>
    </location>
</feature>
<feature type="domain" description="Centrosomin N-terminal motif 1" evidence="12">
    <location>
        <begin position="53"/>
        <end position="125"/>
    </location>
</feature>
<keyword evidence="8" id="KW-0206">Cytoskeleton</keyword>
<feature type="coiled-coil region" evidence="9">
    <location>
        <begin position="150"/>
        <end position="177"/>
    </location>
</feature>
<feature type="compositionally biased region" description="Basic and acidic residues" evidence="10">
    <location>
        <begin position="1278"/>
        <end position="1297"/>
    </location>
</feature>
<keyword evidence="5" id="KW-0597">Phosphoprotein</keyword>